<name>A0A1C3XV64_9BRAD</name>
<accession>A0A1C3XV64</accession>
<protein>
    <submittedName>
        <fullName evidence="1">Uncharacterized protein</fullName>
    </submittedName>
</protein>
<keyword evidence="2" id="KW-1185">Reference proteome</keyword>
<gene>
    <name evidence="1" type="ORF">GA0061098_10873</name>
</gene>
<proteinExistence type="predicted"/>
<dbReference type="EMBL" id="FMAI01000087">
    <property type="protein sequence ID" value="SCB56142.1"/>
    <property type="molecule type" value="Genomic_DNA"/>
</dbReference>
<sequence>MEQLPNVRRAFNAARDQDVPDSGWYGDLPENPWVPYVFDTSVNEDEVPEHEKWGRLLVAIDDGWVRIEYLLRGDVDLSELLEQPPNKKTPERLLWERIFALLWECGIEPLERHQPLIHTLRAAHLLFGIEEPPHPGHLGYVKSEFLKQASSGEEQGIG</sequence>
<dbReference type="AlphaFoldDB" id="A0A1C3XV64"/>
<organism evidence="1 2">
    <name type="scientific">Bradyrhizobium shewense</name>
    <dbReference type="NCBI Taxonomy" id="1761772"/>
    <lineage>
        <taxon>Bacteria</taxon>
        <taxon>Pseudomonadati</taxon>
        <taxon>Pseudomonadota</taxon>
        <taxon>Alphaproteobacteria</taxon>
        <taxon>Hyphomicrobiales</taxon>
        <taxon>Nitrobacteraceae</taxon>
        <taxon>Bradyrhizobium</taxon>
    </lineage>
</organism>
<dbReference type="Proteomes" id="UP000199184">
    <property type="component" value="Unassembled WGS sequence"/>
</dbReference>
<reference evidence="2" key="1">
    <citation type="submission" date="2016-08" db="EMBL/GenBank/DDBJ databases">
        <authorList>
            <person name="Varghese N."/>
            <person name="Submissions Spin"/>
        </authorList>
    </citation>
    <scope>NUCLEOTIDE SEQUENCE [LARGE SCALE GENOMIC DNA]</scope>
    <source>
        <strain evidence="2">ERR11</strain>
    </source>
</reference>
<evidence type="ECO:0000313" key="2">
    <source>
        <dbReference type="Proteomes" id="UP000199184"/>
    </source>
</evidence>
<evidence type="ECO:0000313" key="1">
    <source>
        <dbReference type="EMBL" id="SCB56142.1"/>
    </source>
</evidence>